<evidence type="ECO:0000259" key="2">
    <source>
        <dbReference type="PROSITE" id="PS51747"/>
    </source>
</evidence>
<proteinExistence type="predicted"/>
<dbReference type="GO" id="GO:0052717">
    <property type="term" value="F:tRNA-specific adenosine-34 deaminase activity"/>
    <property type="evidence" value="ECO:0007669"/>
    <property type="project" value="TreeGrafter"/>
</dbReference>
<keyword evidence="4" id="KW-1185">Reference proteome</keyword>
<name>A0A1U7LN46_NEOID</name>
<comment type="caution">
    <text evidence="3">The sequence shown here is derived from an EMBL/GenBank/DDBJ whole genome shotgun (WGS) entry which is preliminary data.</text>
</comment>
<dbReference type="GO" id="GO:0005634">
    <property type="term" value="C:nucleus"/>
    <property type="evidence" value="ECO:0007669"/>
    <property type="project" value="TreeGrafter"/>
</dbReference>
<keyword evidence="1" id="KW-0378">Hydrolase</keyword>
<dbReference type="InterPro" id="IPR016193">
    <property type="entry name" value="Cytidine_deaminase-like"/>
</dbReference>
<dbReference type="PROSITE" id="PS51747">
    <property type="entry name" value="CYT_DCMP_DEAMINASES_2"/>
    <property type="match status" value="1"/>
</dbReference>
<dbReference type="GO" id="GO:0005737">
    <property type="term" value="C:cytoplasm"/>
    <property type="evidence" value="ECO:0007669"/>
    <property type="project" value="TreeGrafter"/>
</dbReference>
<dbReference type="Proteomes" id="UP000186594">
    <property type="component" value="Unassembled WGS sequence"/>
</dbReference>
<dbReference type="Gene3D" id="3.40.140.10">
    <property type="entry name" value="Cytidine Deaminase, domain 2"/>
    <property type="match status" value="1"/>
</dbReference>
<dbReference type="STRING" id="1198029.A0A1U7LN46"/>
<dbReference type="Pfam" id="PF00383">
    <property type="entry name" value="dCMP_cyt_deam_1"/>
    <property type="match status" value="1"/>
</dbReference>
<sequence>MVSRETRTDDYFMNLAVEQAKAAMSVSEVPVGCVFVHNNKVIASGFNETNASLNGTRHSEFVAVDKILKEYRREIFHETILYVTVEPCIMCASALKILGIKKVVFGCENYRFGGNGSVLSVHNGYELCRRYSNVFREGRYEVIGGVMKETAIELLQTFYEAGNPCAPVPHRNKKASPARTGSLLSTCLWYIGWLRRYFLSFSQSIRIVFGMCLKFLSSKSVI</sequence>
<evidence type="ECO:0000256" key="1">
    <source>
        <dbReference type="ARBA" id="ARBA00022801"/>
    </source>
</evidence>
<evidence type="ECO:0000313" key="3">
    <source>
        <dbReference type="EMBL" id="OLL24048.1"/>
    </source>
</evidence>
<dbReference type="SUPFAM" id="SSF53927">
    <property type="entry name" value="Cytidine deaminase-like"/>
    <property type="match status" value="1"/>
</dbReference>
<dbReference type="CDD" id="cd01285">
    <property type="entry name" value="nucleoside_deaminase"/>
    <property type="match status" value="1"/>
</dbReference>
<dbReference type="AlphaFoldDB" id="A0A1U7LN46"/>
<gene>
    <name evidence="3" type="ORF">NEOLI_003852</name>
</gene>
<feature type="domain" description="CMP/dCMP-type deaminase" evidence="2">
    <location>
        <begin position="7"/>
        <end position="119"/>
    </location>
</feature>
<evidence type="ECO:0000313" key="4">
    <source>
        <dbReference type="Proteomes" id="UP000186594"/>
    </source>
</evidence>
<reference evidence="3 4" key="1">
    <citation type="submission" date="2016-04" db="EMBL/GenBank/DDBJ databases">
        <title>Evolutionary innovation and constraint leading to complex multicellularity in the Ascomycota.</title>
        <authorList>
            <person name="Cisse O."/>
            <person name="Nguyen A."/>
            <person name="Hewitt D.A."/>
            <person name="Jedd G."/>
            <person name="Stajich J.E."/>
        </authorList>
    </citation>
    <scope>NUCLEOTIDE SEQUENCE [LARGE SCALE GENOMIC DNA]</scope>
    <source>
        <strain evidence="3 4">DAH-3</strain>
    </source>
</reference>
<dbReference type="PANTHER" id="PTHR11079:SF149">
    <property type="entry name" value="TRNA-SPECIFIC ADENOSINE DEAMINASE 2"/>
    <property type="match status" value="1"/>
</dbReference>
<organism evidence="3 4">
    <name type="scientific">Neolecta irregularis (strain DAH-3)</name>
    <dbReference type="NCBI Taxonomy" id="1198029"/>
    <lineage>
        <taxon>Eukaryota</taxon>
        <taxon>Fungi</taxon>
        <taxon>Dikarya</taxon>
        <taxon>Ascomycota</taxon>
        <taxon>Taphrinomycotina</taxon>
        <taxon>Neolectales</taxon>
        <taxon>Neolectaceae</taxon>
        <taxon>Neolecta</taxon>
    </lineage>
</organism>
<dbReference type="GO" id="GO:0002100">
    <property type="term" value="P:tRNA wobble adenosine to inosine editing"/>
    <property type="evidence" value="ECO:0007669"/>
    <property type="project" value="TreeGrafter"/>
</dbReference>
<dbReference type="OrthoDB" id="1701769at2759"/>
<dbReference type="EMBL" id="LXFE01001015">
    <property type="protein sequence ID" value="OLL24048.1"/>
    <property type="molecule type" value="Genomic_DNA"/>
</dbReference>
<dbReference type="PANTHER" id="PTHR11079">
    <property type="entry name" value="CYTOSINE DEAMINASE FAMILY MEMBER"/>
    <property type="match status" value="1"/>
</dbReference>
<dbReference type="InterPro" id="IPR002125">
    <property type="entry name" value="CMP_dCMP_dom"/>
</dbReference>
<accession>A0A1U7LN46</accession>
<protein>
    <submittedName>
        <fullName evidence="3">tRNA-specific adenosine deaminase 2</fullName>
    </submittedName>
</protein>